<keyword evidence="1" id="KW-0472">Membrane</keyword>
<dbReference type="AlphaFoldDB" id="A0A8S2ZYY4"/>
<evidence type="ECO:0000313" key="3">
    <source>
        <dbReference type="Proteomes" id="UP000676336"/>
    </source>
</evidence>
<gene>
    <name evidence="2" type="ORF">SMN809_LOCUS40753</name>
</gene>
<protein>
    <submittedName>
        <fullName evidence="2">Uncharacterized protein</fullName>
    </submittedName>
</protein>
<proteinExistence type="predicted"/>
<keyword evidence="1" id="KW-0812">Transmembrane</keyword>
<sequence length="43" mass="5005">MDSRKKTTTKKEASSALTTFYLFIYNGILTVWWSLILYATVNQ</sequence>
<organism evidence="2 3">
    <name type="scientific">Rotaria magnacalcarata</name>
    <dbReference type="NCBI Taxonomy" id="392030"/>
    <lineage>
        <taxon>Eukaryota</taxon>
        <taxon>Metazoa</taxon>
        <taxon>Spiralia</taxon>
        <taxon>Gnathifera</taxon>
        <taxon>Rotifera</taxon>
        <taxon>Eurotatoria</taxon>
        <taxon>Bdelloidea</taxon>
        <taxon>Philodinida</taxon>
        <taxon>Philodinidae</taxon>
        <taxon>Rotaria</taxon>
    </lineage>
</organism>
<accession>A0A8S2ZYY4</accession>
<dbReference type="Proteomes" id="UP000676336">
    <property type="component" value="Unassembled WGS sequence"/>
</dbReference>
<comment type="caution">
    <text evidence="2">The sequence shown here is derived from an EMBL/GenBank/DDBJ whole genome shotgun (WGS) entry which is preliminary data.</text>
</comment>
<feature type="non-terminal residue" evidence="2">
    <location>
        <position position="1"/>
    </location>
</feature>
<keyword evidence="1" id="KW-1133">Transmembrane helix</keyword>
<evidence type="ECO:0000313" key="2">
    <source>
        <dbReference type="EMBL" id="CAF4642521.1"/>
    </source>
</evidence>
<evidence type="ECO:0000256" key="1">
    <source>
        <dbReference type="SAM" id="Phobius"/>
    </source>
</evidence>
<feature type="transmembrane region" description="Helical" evidence="1">
    <location>
        <begin position="20"/>
        <end position="41"/>
    </location>
</feature>
<dbReference type="EMBL" id="CAJOBI010113099">
    <property type="protein sequence ID" value="CAF4642521.1"/>
    <property type="molecule type" value="Genomic_DNA"/>
</dbReference>
<reference evidence="2" key="1">
    <citation type="submission" date="2021-02" db="EMBL/GenBank/DDBJ databases">
        <authorList>
            <person name="Nowell W R."/>
        </authorList>
    </citation>
    <scope>NUCLEOTIDE SEQUENCE</scope>
</reference>
<name>A0A8S2ZYY4_9BILA</name>